<evidence type="ECO:0000256" key="8">
    <source>
        <dbReference type="ARBA" id="ARBA00049985"/>
    </source>
</evidence>
<gene>
    <name evidence="10" type="ORF">D3P09_05760</name>
</gene>
<evidence type="ECO:0000313" key="10">
    <source>
        <dbReference type="EMBL" id="RJX41479.1"/>
    </source>
</evidence>
<dbReference type="EMBL" id="QXQB01000001">
    <property type="protein sequence ID" value="RJX41479.1"/>
    <property type="molecule type" value="Genomic_DNA"/>
</dbReference>
<keyword evidence="2" id="KW-0813">Transport</keyword>
<keyword evidence="3" id="KW-1003">Cell membrane</keyword>
<dbReference type="GO" id="GO:0005524">
    <property type="term" value="F:ATP binding"/>
    <property type="evidence" value="ECO:0007669"/>
    <property type="project" value="UniProtKB-KW"/>
</dbReference>
<evidence type="ECO:0000256" key="6">
    <source>
        <dbReference type="ARBA" id="ARBA00022967"/>
    </source>
</evidence>
<dbReference type="Pfam" id="PF13732">
    <property type="entry name" value="DrrA1-3_C"/>
    <property type="match status" value="1"/>
</dbReference>
<keyword evidence="11" id="KW-1185">Reference proteome</keyword>
<feature type="domain" description="ABC transporter" evidence="9">
    <location>
        <begin position="5"/>
        <end position="235"/>
    </location>
</feature>
<dbReference type="InterPro" id="IPR003593">
    <property type="entry name" value="AAA+_ATPase"/>
</dbReference>
<evidence type="ECO:0000256" key="7">
    <source>
        <dbReference type="ARBA" id="ARBA00023136"/>
    </source>
</evidence>
<dbReference type="InterPro" id="IPR027417">
    <property type="entry name" value="P-loop_NTPase"/>
</dbReference>
<accession>A0A3A6PT72</accession>
<keyword evidence="4" id="KW-0547">Nucleotide-binding</keyword>
<keyword evidence="5 10" id="KW-0067">ATP-binding</keyword>
<organism evidence="10 11">
    <name type="scientific">Paenibacillus pinisoli</name>
    <dbReference type="NCBI Taxonomy" id="1276110"/>
    <lineage>
        <taxon>Bacteria</taxon>
        <taxon>Bacillati</taxon>
        <taxon>Bacillota</taxon>
        <taxon>Bacilli</taxon>
        <taxon>Bacillales</taxon>
        <taxon>Paenibacillaceae</taxon>
        <taxon>Paenibacillus</taxon>
    </lineage>
</organism>
<dbReference type="InterPro" id="IPR025302">
    <property type="entry name" value="DrrA1/2-like_C"/>
</dbReference>
<dbReference type="InterPro" id="IPR017871">
    <property type="entry name" value="ABC_transporter-like_CS"/>
</dbReference>
<dbReference type="GO" id="GO:1900753">
    <property type="term" value="P:doxorubicin transport"/>
    <property type="evidence" value="ECO:0007669"/>
    <property type="project" value="InterPro"/>
</dbReference>
<comment type="similarity">
    <text evidence="8">Belongs to the ABC transporter superfamily. Drug exporter-1 (DrugE1) (TC 3.A.1.105) family.</text>
</comment>
<dbReference type="FunFam" id="3.40.50.300:FF:000589">
    <property type="entry name" value="ABC transporter, ATP-binding subunit"/>
    <property type="match status" value="1"/>
</dbReference>
<dbReference type="InterPro" id="IPR003439">
    <property type="entry name" value="ABC_transporter-like_ATP-bd"/>
</dbReference>
<comment type="subcellular location">
    <subcellularLocation>
        <location evidence="1">Cell membrane</location>
        <topology evidence="1">Peripheral membrane protein</topology>
        <orientation evidence="1">Cytoplasmic side</orientation>
    </subcellularLocation>
</comment>
<dbReference type="AlphaFoldDB" id="A0A3A6PT72"/>
<dbReference type="InterPro" id="IPR005894">
    <property type="entry name" value="DrrA"/>
</dbReference>
<dbReference type="GO" id="GO:0016887">
    <property type="term" value="F:ATP hydrolysis activity"/>
    <property type="evidence" value="ECO:0007669"/>
    <property type="project" value="InterPro"/>
</dbReference>
<evidence type="ECO:0000259" key="9">
    <source>
        <dbReference type="PROSITE" id="PS50893"/>
    </source>
</evidence>
<evidence type="ECO:0000256" key="2">
    <source>
        <dbReference type="ARBA" id="ARBA00022448"/>
    </source>
</evidence>
<dbReference type="PANTHER" id="PTHR42711">
    <property type="entry name" value="ABC TRANSPORTER ATP-BINDING PROTEIN"/>
    <property type="match status" value="1"/>
</dbReference>
<dbReference type="RefSeq" id="WP_120107936.1">
    <property type="nucleotide sequence ID" value="NZ_QXQB01000001.1"/>
</dbReference>
<name>A0A3A6PT72_9BACL</name>
<reference evidence="10 11" key="1">
    <citation type="submission" date="2018-09" db="EMBL/GenBank/DDBJ databases">
        <title>Paenibacillus aracenensis nov. sp. isolated from a cave in southern Spain.</title>
        <authorList>
            <person name="Jurado V."/>
            <person name="Gutierrez-Patricio S."/>
            <person name="Gonzalez-Pimentel J.L."/>
            <person name="Miller A.Z."/>
            <person name="Laiz L."/>
            <person name="Saiz-Jimenez C."/>
        </authorList>
    </citation>
    <scope>NUCLEOTIDE SEQUENCE [LARGE SCALE GENOMIC DNA]</scope>
    <source>
        <strain evidence="10 11">JCM 19203</strain>
    </source>
</reference>
<dbReference type="PANTHER" id="PTHR42711:SF19">
    <property type="entry name" value="DOXORUBICIN RESISTANCE ATP-BINDING PROTEIN DRRA"/>
    <property type="match status" value="1"/>
</dbReference>
<dbReference type="Proteomes" id="UP000267798">
    <property type="component" value="Unassembled WGS sequence"/>
</dbReference>
<evidence type="ECO:0000256" key="3">
    <source>
        <dbReference type="ARBA" id="ARBA00022475"/>
    </source>
</evidence>
<keyword evidence="7" id="KW-0472">Membrane</keyword>
<sequence>MSIAIEANRLRKSYGNREVVRGIDLSIRKGELFALLGPNGAGKTTVVEMLSTLILPDGGTARIGGHDVVKEAAVVRSKISLTGQFAALDEGMSGFENLAMFAKLYGYSWKDARQLADELLPAFGLEEAKHRLVGQYSGGMKRRLDIAASVLAQPEVIFLDEPTTGLDPQSRIQIWDVVRSLLKQGTTVLLTTQYLEEADRLADRIAVLDGGRIIAEGTPRELKAAVGGKTLSIRLKDTVELEPYIRLLASEHGLHMRRDEDDPLMIRVPSPDEQLASLAVQTLMNHNCPVAEFALAEPSLDEVFLSLTDARNKEAAV</sequence>
<dbReference type="GO" id="GO:0043215">
    <property type="term" value="P:daunorubicin transport"/>
    <property type="evidence" value="ECO:0007669"/>
    <property type="project" value="InterPro"/>
</dbReference>
<dbReference type="InterPro" id="IPR050763">
    <property type="entry name" value="ABC_transporter_ATP-binding"/>
</dbReference>
<dbReference type="GO" id="GO:0005886">
    <property type="term" value="C:plasma membrane"/>
    <property type="evidence" value="ECO:0007669"/>
    <property type="project" value="UniProtKB-SubCell"/>
</dbReference>
<dbReference type="SUPFAM" id="SSF52540">
    <property type="entry name" value="P-loop containing nucleoside triphosphate hydrolases"/>
    <property type="match status" value="1"/>
</dbReference>
<dbReference type="OrthoDB" id="9804819at2"/>
<dbReference type="PROSITE" id="PS00211">
    <property type="entry name" value="ABC_TRANSPORTER_1"/>
    <property type="match status" value="1"/>
</dbReference>
<keyword evidence="6" id="KW-1278">Translocase</keyword>
<dbReference type="Gene3D" id="3.40.50.300">
    <property type="entry name" value="P-loop containing nucleotide triphosphate hydrolases"/>
    <property type="match status" value="1"/>
</dbReference>
<evidence type="ECO:0000256" key="4">
    <source>
        <dbReference type="ARBA" id="ARBA00022741"/>
    </source>
</evidence>
<protein>
    <submittedName>
        <fullName evidence="10">ATP-binding cassette domain-containing protein</fullName>
    </submittedName>
</protein>
<proteinExistence type="inferred from homology"/>
<dbReference type="Pfam" id="PF00005">
    <property type="entry name" value="ABC_tran"/>
    <property type="match status" value="1"/>
</dbReference>
<evidence type="ECO:0000256" key="5">
    <source>
        <dbReference type="ARBA" id="ARBA00022840"/>
    </source>
</evidence>
<dbReference type="SMART" id="SM00382">
    <property type="entry name" value="AAA"/>
    <property type="match status" value="1"/>
</dbReference>
<evidence type="ECO:0000313" key="11">
    <source>
        <dbReference type="Proteomes" id="UP000267798"/>
    </source>
</evidence>
<dbReference type="PROSITE" id="PS50893">
    <property type="entry name" value="ABC_TRANSPORTER_2"/>
    <property type="match status" value="1"/>
</dbReference>
<evidence type="ECO:0000256" key="1">
    <source>
        <dbReference type="ARBA" id="ARBA00004413"/>
    </source>
</evidence>
<dbReference type="NCBIfam" id="TIGR01188">
    <property type="entry name" value="drrA"/>
    <property type="match status" value="1"/>
</dbReference>
<comment type="caution">
    <text evidence="10">The sequence shown here is derived from an EMBL/GenBank/DDBJ whole genome shotgun (WGS) entry which is preliminary data.</text>
</comment>